<evidence type="ECO:0000313" key="1">
    <source>
        <dbReference type="EMBL" id="EGR95042.1"/>
    </source>
</evidence>
<protein>
    <submittedName>
        <fullName evidence="1">Uncharacterized protein</fullName>
    </submittedName>
</protein>
<proteinExistence type="predicted"/>
<dbReference type="Proteomes" id="UP000007832">
    <property type="component" value="Unassembled WGS sequence"/>
</dbReference>
<reference evidence="1 2" key="1">
    <citation type="submission" date="2011-07" db="EMBL/GenBank/DDBJ databases">
        <title>Genome Sequence of Propionibacterium acnes SK182B-JCVI.</title>
        <authorList>
            <person name="Durkin A.S."/>
            <person name="Madupu R."/>
            <person name="Hostetler J."/>
            <person name="Radune D."/>
            <person name="Torralba M."/>
            <person name="Methe B."/>
            <person name="Sutton G."/>
            <person name="Strausberg R.L."/>
            <person name="Nelson K.E."/>
        </authorList>
    </citation>
    <scope>NUCLEOTIDE SEQUENCE [LARGE SCALE GENOMIC DNA]</scope>
    <source>
        <strain evidence="1 2">SK182B-JCVI</strain>
    </source>
</reference>
<organism evidence="1 2">
    <name type="scientific">[Propionibacterium] namnetense SK182B-JCVI</name>
    <dbReference type="NCBI Taxonomy" id="1051006"/>
    <lineage>
        <taxon>Bacteria</taxon>
        <taxon>Bacillati</taxon>
        <taxon>Actinomycetota</taxon>
        <taxon>Actinomycetes</taxon>
        <taxon>Propionibacteriales</taxon>
        <taxon>Propionibacteriaceae</taxon>
        <taxon>Cutibacterium</taxon>
    </lineage>
</organism>
<dbReference type="EMBL" id="AFUN01000043">
    <property type="protein sequence ID" value="EGR95042.1"/>
    <property type="molecule type" value="Genomic_DNA"/>
</dbReference>
<name>F9NXN8_9ACTN</name>
<gene>
    <name evidence="1" type="ORF">HMPREF1162_1038</name>
</gene>
<accession>F9NXN8</accession>
<evidence type="ECO:0000313" key="2">
    <source>
        <dbReference type="Proteomes" id="UP000007832"/>
    </source>
</evidence>
<sequence length="37" mass="4283">MPLEQRTSVAILQSRAHKLLAEDLDEHWSQADSRPRP</sequence>
<dbReference type="PATRIC" id="fig|1051006.4.peg.1953"/>
<comment type="caution">
    <text evidence="1">The sequence shown here is derived from an EMBL/GenBank/DDBJ whole genome shotgun (WGS) entry which is preliminary data.</text>
</comment>
<dbReference type="AlphaFoldDB" id="F9NXN8"/>